<dbReference type="InterPro" id="IPR036397">
    <property type="entry name" value="RNaseH_sf"/>
</dbReference>
<dbReference type="OMA" id="KHGGGVM"/>
<evidence type="ECO:0000259" key="2">
    <source>
        <dbReference type="Pfam" id="PF13358"/>
    </source>
</evidence>
<sequence length="332" mass="38000">MPRGKSLTAEEKGKIAGLHDAQWSIRRIAKHLGRSAKVVANYLKAPELYGTKKRSGRKSTLSAQAKRALIREAHKGEMTSTELVKTLQLPVKSSRMRAILSSTPTLGYMRRARAPMMLPRHKIARESWARDKVTWTPGDWANVVWSDEKKFNLDGSDGFAFHWHDLRKDRKVFSKRQQGGDSVMAWGAFAGKKKCDLVVLEGKQNALKYIQTLETNLLPFVDQELGPSWTFMQDCAAVHRANRVYEWFEEEEVHVMDWPAKSPDLNPIENLWGILARKVYAHERQFNNIDELLECIMDCWENINTETLDKLVGSMQKRCFDCAMAKGGTTKY</sequence>
<dbReference type="Gene3D" id="1.10.10.60">
    <property type="entry name" value="Homeodomain-like"/>
    <property type="match status" value="1"/>
</dbReference>
<dbReference type="OrthoDB" id="6776985at2759"/>
<dbReference type="PANTHER" id="PTHR23022">
    <property type="entry name" value="TRANSPOSABLE ELEMENT-RELATED"/>
    <property type="match status" value="1"/>
</dbReference>
<dbReference type="Gene3D" id="3.30.420.10">
    <property type="entry name" value="Ribonuclease H-like superfamily/Ribonuclease H"/>
    <property type="match status" value="1"/>
</dbReference>
<accession>R7QCA1</accession>
<evidence type="ECO:0000259" key="1">
    <source>
        <dbReference type="Pfam" id="PF11427"/>
    </source>
</evidence>
<dbReference type="RefSeq" id="XP_005715951.1">
    <property type="nucleotide sequence ID" value="XM_005715894.1"/>
</dbReference>
<dbReference type="PANTHER" id="PTHR23022:SF129">
    <property type="entry name" value="TRANSPOSABLE ELEMENT TC3 TRANSPOSASE"/>
    <property type="match status" value="1"/>
</dbReference>
<evidence type="ECO:0000313" key="3">
    <source>
        <dbReference type="EMBL" id="CDF36132.1"/>
    </source>
</evidence>
<dbReference type="InterPro" id="IPR052338">
    <property type="entry name" value="Transposase_5"/>
</dbReference>
<protein>
    <recommendedName>
        <fullName evidence="5">Tc1-like transposase DDE domain-containing protein</fullName>
    </recommendedName>
</protein>
<dbReference type="GeneID" id="17323683"/>
<proteinExistence type="predicted"/>
<evidence type="ECO:0008006" key="5">
    <source>
        <dbReference type="Google" id="ProtNLM"/>
    </source>
</evidence>
<dbReference type="PhylomeDB" id="R7QCA1"/>
<reference evidence="4" key="1">
    <citation type="journal article" date="2013" name="Proc. Natl. Acad. Sci. U.S.A.">
        <title>Genome structure and metabolic features in the red seaweed Chondrus crispus shed light on evolution of the Archaeplastida.</title>
        <authorList>
            <person name="Collen J."/>
            <person name="Porcel B."/>
            <person name="Carre W."/>
            <person name="Ball S.G."/>
            <person name="Chaparro C."/>
            <person name="Tonon T."/>
            <person name="Barbeyron T."/>
            <person name="Michel G."/>
            <person name="Noel B."/>
            <person name="Valentin K."/>
            <person name="Elias M."/>
            <person name="Artiguenave F."/>
            <person name="Arun A."/>
            <person name="Aury J.M."/>
            <person name="Barbosa-Neto J.F."/>
            <person name="Bothwell J.H."/>
            <person name="Bouget F.Y."/>
            <person name="Brillet L."/>
            <person name="Cabello-Hurtado F."/>
            <person name="Capella-Gutierrez S."/>
            <person name="Charrier B."/>
            <person name="Cladiere L."/>
            <person name="Cock J.M."/>
            <person name="Coelho S.M."/>
            <person name="Colleoni C."/>
            <person name="Czjzek M."/>
            <person name="Da Silva C."/>
            <person name="Delage L."/>
            <person name="Denoeud F."/>
            <person name="Deschamps P."/>
            <person name="Dittami S.M."/>
            <person name="Gabaldon T."/>
            <person name="Gachon C.M."/>
            <person name="Groisillier A."/>
            <person name="Herve C."/>
            <person name="Jabbari K."/>
            <person name="Katinka M."/>
            <person name="Kloareg B."/>
            <person name="Kowalczyk N."/>
            <person name="Labadie K."/>
            <person name="Leblanc C."/>
            <person name="Lopez P.J."/>
            <person name="McLachlan D.H."/>
            <person name="Meslet-Cladiere L."/>
            <person name="Moustafa A."/>
            <person name="Nehr Z."/>
            <person name="Nyvall Collen P."/>
            <person name="Panaud O."/>
            <person name="Partensky F."/>
            <person name="Poulain J."/>
            <person name="Rensing S.A."/>
            <person name="Rousvoal S."/>
            <person name="Samson G."/>
            <person name="Symeonidi A."/>
            <person name="Weissenbach J."/>
            <person name="Zambounis A."/>
            <person name="Wincker P."/>
            <person name="Boyen C."/>
        </authorList>
    </citation>
    <scope>NUCLEOTIDE SEQUENCE [LARGE SCALE GENOMIC DNA]</scope>
    <source>
        <strain evidence="4">cv. Stackhouse</strain>
    </source>
</reference>
<organism evidence="3 4">
    <name type="scientific">Chondrus crispus</name>
    <name type="common">Carrageen Irish moss</name>
    <name type="synonym">Polymorpha crispa</name>
    <dbReference type="NCBI Taxonomy" id="2769"/>
    <lineage>
        <taxon>Eukaryota</taxon>
        <taxon>Rhodophyta</taxon>
        <taxon>Florideophyceae</taxon>
        <taxon>Rhodymeniophycidae</taxon>
        <taxon>Gigartinales</taxon>
        <taxon>Gigartinaceae</taxon>
        <taxon>Chondrus</taxon>
    </lineage>
</organism>
<dbReference type="KEGG" id="ccp:CHC_T00004560001"/>
<dbReference type="STRING" id="2769.R7QCA1"/>
<dbReference type="Pfam" id="PF13358">
    <property type="entry name" value="DDE_3"/>
    <property type="match status" value="1"/>
</dbReference>
<gene>
    <name evidence="3" type="ORF">CHC_T00004560001</name>
</gene>
<dbReference type="SUPFAM" id="SSF46689">
    <property type="entry name" value="Homeodomain-like"/>
    <property type="match status" value="1"/>
</dbReference>
<dbReference type="EMBL" id="HG001762">
    <property type="protein sequence ID" value="CDF36132.1"/>
    <property type="molecule type" value="Genomic_DNA"/>
</dbReference>
<dbReference type="GO" id="GO:0003677">
    <property type="term" value="F:DNA binding"/>
    <property type="evidence" value="ECO:0007669"/>
    <property type="project" value="InterPro"/>
</dbReference>
<dbReference type="AlphaFoldDB" id="R7QCA1"/>
<dbReference type="Proteomes" id="UP000012073">
    <property type="component" value="Unassembled WGS sequence"/>
</dbReference>
<dbReference type="InterPro" id="IPR025898">
    <property type="entry name" value="Tc3_transposase_DNA-bd_dom"/>
</dbReference>
<feature type="domain" description="Tc3 transposase DNA binding" evidence="1">
    <location>
        <begin position="3"/>
        <end position="51"/>
    </location>
</feature>
<dbReference type="Gramene" id="CDF36132">
    <property type="protein sequence ID" value="CDF36132"/>
    <property type="gene ID" value="CHC_T00004560001"/>
</dbReference>
<evidence type="ECO:0000313" key="4">
    <source>
        <dbReference type="Proteomes" id="UP000012073"/>
    </source>
</evidence>
<dbReference type="Pfam" id="PF11427">
    <property type="entry name" value="HTH_Tnp_Tc3_1"/>
    <property type="match status" value="1"/>
</dbReference>
<name>R7QCA1_CHOCR</name>
<feature type="domain" description="Tc1-like transposase DDE" evidence="2">
    <location>
        <begin position="143"/>
        <end position="292"/>
    </location>
</feature>
<keyword evidence="4" id="KW-1185">Reference proteome</keyword>
<dbReference type="InterPro" id="IPR038717">
    <property type="entry name" value="Tc1-like_DDE_dom"/>
</dbReference>
<dbReference type="InterPro" id="IPR009057">
    <property type="entry name" value="Homeodomain-like_sf"/>
</dbReference>